<sequence length="662" mass="73413">VTDIVAFGSPCTVYANPKKTLDRRGTAGIIVGKNEETKGYKVIVVKDNVVVTTRHVGNIETLSSEANEQLQAVLEREAENDLEALASRRQEERNARETSSQNLTAGRPTTGKSIRANAKQKKSVKGIGGELRRSGRQRKKSQRQREADGDSVQHASDKLDNAGTKVVMSALKHVLVMSAIGAGEEQYRHLPDPKSYRAAMQMPDAHLWQMAFDEEVNSLEANKTWEPQVLGRDYEMTFSAVLDLTSGKIILAVAHIWKVRAKHYDVPNAYVRAFKEPQFQIYMRIPEGMKLSREQLRRLGVSDQIRVCLRLVKSLYGLKQAGRLWNRLLHETLTNDAGMIQSATDACVYYNITSRGTTLVGVYVDDLLATATSEELLTEFEHNMKSMELKVGLAENFLGMRISYDEQTGYAVDAEHTIVDLLGKFGLQKANAVRVPIADESTLEAEAGNDELLPEHGSGTPERPTRQMFQSLVGSLLWLVRTTRPDAMYAVHRATRRSHAPTLQDWKMAKRIMRYLAGTASLKLHLGSGINTKDVVVSAYTDADYAADKQSRKSVSGSVILVNGMTVGWLVKQQTSVALSTAEAEFVAAAVGVREALGIRNLLEEIGMAKHVDVKLKFVRDESSRGIVKPEYVDTKAQLADIFTKSLAAPRMAELREMLGLK</sequence>
<dbReference type="PANTHER" id="PTHR11439">
    <property type="entry name" value="GAG-POL-RELATED RETROTRANSPOSON"/>
    <property type="match status" value="1"/>
</dbReference>
<feature type="non-terminal residue" evidence="4">
    <location>
        <position position="1"/>
    </location>
</feature>
<dbReference type="InterPro" id="IPR043502">
    <property type="entry name" value="DNA/RNA_pol_sf"/>
</dbReference>
<dbReference type="EMBL" id="NCKW01016953">
    <property type="protein sequence ID" value="POM60031.1"/>
    <property type="molecule type" value="Genomic_DNA"/>
</dbReference>
<proteinExistence type="predicted"/>
<dbReference type="InterPro" id="IPR013103">
    <property type="entry name" value="RVT_2"/>
</dbReference>
<reference evidence="4 5" key="1">
    <citation type="journal article" date="2017" name="Genome Biol. Evol.">
        <title>Phytophthora megakarya and P. palmivora, closely related causal agents of cacao black pod rot, underwent increases in genome sizes and gene numbers by different mechanisms.</title>
        <authorList>
            <person name="Ali S.S."/>
            <person name="Shao J."/>
            <person name="Lary D.J."/>
            <person name="Kronmiller B."/>
            <person name="Shen D."/>
            <person name="Strem M.D."/>
            <person name="Amoako-Attah I."/>
            <person name="Akrofi A.Y."/>
            <person name="Begoude B.A."/>
            <person name="Ten Hoopen G.M."/>
            <person name="Coulibaly K."/>
            <person name="Kebe B.I."/>
            <person name="Melnick R.L."/>
            <person name="Guiltinan M.J."/>
            <person name="Tyler B.M."/>
            <person name="Meinhardt L.W."/>
            <person name="Bailey B.A."/>
        </authorList>
    </citation>
    <scope>NUCLEOTIDE SEQUENCE [LARGE SCALE GENOMIC DNA]</scope>
    <source>
        <strain evidence="5">sbr112.9</strain>
    </source>
</reference>
<evidence type="ECO:0000259" key="2">
    <source>
        <dbReference type="Pfam" id="PF07727"/>
    </source>
</evidence>
<feature type="region of interest" description="Disordered" evidence="1">
    <location>
        <begin position="88"/>
        <end position="158"/>
    </location>
</feature>
<dbReference type="InterPro" id="IPR057670">
    <property type="entry name" value="SH3_retrovirus"/>
</dbReference>
<dbReference type="CDD" id="cd09272">
    <property type="entry name" value="RNase_HI_RT_Ty1"/>
    <property type="match status" value="1"/>
</dbReference>
<keyword evidence="5" id="KW-1185">Reference proteome</keyword>
<dbReference type="Pfam" id="PF07727">
    <property type="entry name" value="RVT_2"/>
    <property type="match status" value="1"/>
</dbReference>
<accession>A0A2P4X3A3</accession>
<dbReference type="PANTHER" id="PTHR11439:SF440">
    <property type="entry name" value="INTEGRASE CATALYTIC DOMAIN-CONTAINING PROTEIN"/>
    <property type="match status" value="1"/>
</dbReference>
<dbReference type="OrthoDB" id="6733179at2759"/>
<dbReference type="SUPFAM" id="SSF56672">
    <property type="entry name" value="DNA/RNA polymerases"/>
    <property type="match status" value="1"/>
</dbReference>
<evidence type="ECO:0000256" key="1">
    <source>
        <dbReference type="SAM" id="MobiDB-lite"/>
    </source>
</evidence>
<gene>
    <name evidence="4" type="ORF">PHPALM_31157</name>
</gene>
<dbReference type="Proteomes" id="UP000237271">
    <property type="component" value="Unassembled WGS sequence"/>
</dbReference>
<comment type="caution">
    <text evidence="4">The sequence shown here is derived from an EMBL/GenBank/DDBJ whole genome shotgun (WGS) entry which is preliminary data.</text>
</comment>
<evidence type="ECO:0000313" key="4">
    <source>
        <dbReference type="EMBL" id="POM60031.1"/>
    </source>
</evidence>
<feature type="domain" description="Reverse transcriptase Ty1/copia-type" evidence="2">
    <location>
        <begin position="228"/>
        <end position="438"/>
    </location>
</feature>
<name>A0A2P4X3A3_9STRA</name>
<protein>
    <submittedName>
        <fullName evidence="4">Mitochondrial protein</fullName>
    </submittedName>
</protein>
<evidence type="ECO:0000313" key="5">
    <source>
        <dbReference type="Proteomes" id="UP000237271"/>
    </source>
</evidence>
<dbReference type="AlphaFoldDB" id="A0A2P4X3A3"/>
<dbReference type="Pfam" id="PF25597">
    <property type="entry name" value="SH3_retrovirus"/>
    <property type="match status" value="1"/>
</dbReference>
<organism evidence="4 5">
    <name type="scientific">Phytophthora palmivora</name>
    <dbReference type="NCBI Taxonomy" id="4796"/>
    <lineage>
        <taxon>Eukaryota</taxon>
        <taxon>Sar</taxon>
        <taxon>Stramenopiles</taxon>
        <taxon>Oomycota</taxon>
        <taxon>Peronosporomycetes</taxon>
        <taxon>Peronosporales</taxon>
        <taxon>Peronosporaceae</taxon>
        <taxon>Phytophthora</taxon>
    </lineage>
</organism>
<evidence type="ECO:0000259" key="3">
    <source>
        <dbReference type="Pfam" id="PF25597"/>
    </source>
</evidence>
<feature type="domain" description="Retroviral polymerase SH3-like" evidence="3">
    <location>
        <begin position="11"/>
        <end position="65"/>
    </location>
</feature>